<dbReference type="SMART" id="SM00387">
    <property type="entry name" value="HATPase_c"/>
    <property type="match status" value="1"/>
</dbReference>
<dbReference type="EC" id="2.7.13.3" evidence="2"/>
<dbReference type="Pfam" id="PF02518">
    <property type="entry name" value="HATPase_c"/>
    <property type="match status" value="1"/>
</dbReference>
<dbReference type="InterPro" id="IPR036097">
    <property type="entry name" value="HisK_dim/P_sf"/>
</dbReference>
<sequence length="423" mass="46547">MANRAQTFSLQRIIFLSVSVVLCVQVGWWIKLQIRESGRLLAARSQALKAGRAEAWQMDSLRVLTYIHGQPDPSSRRGAIEGRVPSMPSLEERRQAIHSTFPYVAMVPYPVAPDDPPLLDGSAYLTLRPEPLAELERQERHAIIRTGSEGAFMVVAVLFGFVVLYRKLSEELGLKLRQRNFTSAVTHELKTPIASLKVWTETLFTRSLGEEQRQRIRGLMEKDLDRLNELVGNLLDVARAESGSLVLHTAPLELAPWLRGVCEGMDHRLGPGALGLKLETTPEPLWAQADPKALGTVIENLLSNAFKYAAEPRETTVTLDGDGEDILIVVSDLGHGIAAKDLPRIFHRFFRVGDEMTRQVSGTGLGLFLVKEIVTRHGGEVRVSSRGLGLGSAFTIRLPRLAPPLEAPQEATAPDPTGSLEAG</sequence>
<evidence type="ECO:0000256" key="4">
    <source>
        <dbReference type="SAM" id="Phobius"/>
    </source>
</evidence>
<keyword evidence="7" id="KW-1185">Reference proteome</keyword>
<dbReference type="SUPFAM" id="SSF47384">
    <property type="entry name" value="Homodimeric domain of signal transducing histidine kinase"/>
    <property type="match status" value="1"/>
</dbReference>
<dbReference type="Proteomes" id="UP001242010">
    <property type="component" value="Chromosome"/>
</dbReference>
<dbReference type="Gene3D" id="3.30.565.10">
    <property type="entry name" value="Histidine kinase-like ATPase, C-terminal domain"/>
    <property type="match status" value="1"/>
</dbReference>
<dbReference type="InterPro" id="IPR005467">
    <property type="entry name" value="His_kinase_dom"/>
</dbReference>
<accession>A0ABM8DSR7</accession>
<dbReference type="InterPro" id="IPR036890">
    <property type="entry name" value="HATPase_C_sf"/>
</dbReference>
<keyword evidence="4" id="KW-1133">Transmembrane helix</keyword>
<keyword evidence="3" id="KW-0597">Phosphoprotein</keyword>
<evidence type="ECO:0000259" key="5">
    <source>
        <dbReference type="PROSITE" id="PS50109"/>
    </source>
</evidence>
<name>A0ABM8DSR7_9BACT</name>
<evidence type="ECO:0000256" key="3">
    <source>
        <dbReference type="ARBA" id="ARBA00022553"/>
    </source>
</evidence>
<dbReference type="PRINTS" id="PR00344">
    <property type="entry name" value="BCTRLSENSOR"/>
</dbReference>
<dbReference type="CDD" id="cd00082">
    <property type="entry name" value="HisKA"/>
    <property type="match status" value="1"/>
</dbReference>
<dbReference type="SUPFAM" id="SSF55874">
    <property type="entry name" value="ATPase domain of HSP90 chaperone/DNA topoisomerase II/histidine kinase"/>
    <property type="match status" value="1"/>
</dbReference>
<evidence type="ECO:0000313" key="7">
    <source>
        <dbReference type="Proteomes" id="UP001242010"/>
    </source>
</evidence>
<feature type="domain" description="Histidine kinase" evidence="5">
    <location>
        <begin position="184"/>
        <end position="402"/>
    </location>
</feature>
<keyword evidence="4" id="KW-0472">Membrane</keyword>
<proteinExistence type="predicted"/>
<reference evidence="7" key="1">
    <citation type="journal article" date="2023" name="Int. J. Syst. Evol. Microbiol.">
        <title>Mesoterricola silvestris gen. nov., sp. nov., Mesoterricola sediminis sp. nov., Geothrix oryzae sp. nov., Geothrix edaphica sp. nov., Geothrix rubra sp. nov., and Geothrix limicola sp. nov., six novel members of Acidobacteriota isolated from soils.</title>
        <authorList>
            <person name="Itoh H."/>
            <person name="Sugisawa Y."/>
            <person name="Mise K."/>
            <person name="Xu Z."/>
            <person name="Kuniyasu M."/>
            <person name="Ushijima N."/>
            <person name="Kawano K."/>
            <person name="Kobayashi E."/>
            <person name="Shiratori Y."/>
            <person name="Masuda Y."/>
            <person name="Senoo K."/>
        </authorList>
    </citation>
    <scope>NUCLEOTIDE SEQUENCE [LARGE SCALE GENOMIC DNA]</scope>
    <source>
        <strain evidence="7">Red222</strain>
    </source>
</reference>
<dbReference type="SMART" id="SM00388">
    <property type="entry name" value="HisKA"/>
    <property type="match status" value="1"/>
</dbReference>
<gene>
    <name evidence="6" type="ORF">GETHOR_22040</name>
</gene>
<dbReference type="CDD" id="cd00075">
    <property type="entry name" value="HATPase"/>
    <property type="match status" value="1"/>
</dbReference>
<feature type="transmembrane region" description="Helical" evidence="4">
    <location>
        <begin position="12"/>
        <end position="30"/>
    </location>
</feature>
<dbReference type="Pfam" id="PF00512">
    <property type="entry name" value="HisKA"/>
    <property type="match status" value="1"/>
</dbReference>
<keyword evidence="4" id="KW-0812">Transmembrane</keyword>
<dbReference type="RefSeq" id="WP_286353822.1">
    <property type="nucleotide sequence ID" value="NZ_AP027079.1"/>
</dbReference>
<dbReference type="Gene3D" id="1.10.287.130">
    <property type="match status" value="1"/>
</dbReference>
<evidence type="ECO:0000256" key="1">
    <source>
        <dbReference type="ARBA" id="ARBA00000085"/>
    </source>
</evidence>
<comment type="catalytic activity">
    <reaction evidence="1">
        <text>ATP + protein L-histidine = ADP + protein N-phospho-L-histidine.</text>
        <dbReference type="EC" id="2.7.13.3"/>
    </reaction>
</comment>
<dbReference type="PANTHER" id="PTHR43547:SF2">
    <property type="entry name" value="HYBRID SIGNAL TRANSDUCTION HISTIDINE KINASE C"/>
    <property type="match status" value="1"/>
</dbReference>
<evidence type="ECO:0000313" key="6">
    <source>
        <dbReference type="EMBL" id="BDU70103.1"/>
    </source>
</evidence>
<dbReference type="PROSITE" id="PS50109">
    <property type="entry name" value="HIS_KIN"/>
    <property type="match status" value="1"/>
</dbReference>
<organism evidence="6 7">
    <name type="scientific">Geothrix oryzae</name>
    <dbReference type="NCBI Taxonomy" id="2927975"/>
    <lineage>
        <taxon>Bacteria</taxon>
        <taxon>Pseudomonadati</taxon>
        <taxon>Acidobacteriota</taxon>
        <taxon>Holophagae</taxon>
        <taxon>Holophagales</taxon>
        <taxon>Holophagaceae</taxon>
        <taxon>Geothrix</taxon>
    </lineage>
</organism>
<evidence type="ECO:0000256" key="2">
    <source>
        <dbReference type="ARBA" id="ARBA00012438"/>
    </source>
</evidence>
<dbReference type="EMBL" id="AP027079">
    <property type="protein sequence ID" value="BDU70103.1"/>
    <property type="molecule type" value="Genomic_DNA"/>
</dbReference>
<protein>
    <recommendedName>
        <fullName evidence="2">histidine kinase</fullName>
        <ecNumber evidence="2">2.7.13.3</ecNumber>
    </recommendedName>
</protein>
<dbReference type="InterPro" id="IPR003661">
    <property type="entry name" value="HisK_dim/P_dom"/>
</dbReference>
<dbReference type="PANTHER" id="PTHR43547">
    <property type="entry name" value="TWO-COMPONENT HISTIDINE KINASE"/>
    <property type="match status" value="1"/>
</dbReference>
<dbReference type="InterPro" id="IPR004358">
    <property type="entry name" value="Sig_transdc_His_kin-like_C"/>
</dbReference>
<dbReference type="InterPro" id="IPR003594">
    <property type="entry name" value="HATPase_dom"/>
</dbReference>